<dbReference type="EMBL" id="QGDJ01000002">
    <property type="protein sequence ID" value="PWJ21424.1"/>
    <property type="molecule type" value="Genomic_DNA"/>
</dbReference>
<keyword evidence="3" id="KW-1185">Reference proteome</keyword>
<dbReference type="Proteomes" id="UP000251571">
    <property type="component" value="Unassembled WGS sequence"/>
</dbReference>
<dbReference type="Proteomes" id="UP000245839">
    <property type="component" value="Unassembled WGS sequence"/>
</dbReference>
<evidence type="ECO:0000313" key="1">
    <source>
        <dbReference type="EMBL" id="PWJ21424.1"/>
    </source>
</evidence>
<accession>A0A2Y9ACJ0</accession>
<dbReference type="EMBL" id="UETC01000002">
    <property type="protein sequence ID" value="SSA42030.1"/>
    <property type="molecule type" value="Genomic_DNA"/>
</dbReference>
<proteinExistence type="predicted"/>
<organism evidence="2 4">
    <name type="scientific">Jannaschia seohaensis</name>
    <dbReference type="NCBI Taxonomy" id="475081"/>
    <lineage>
        <taxon>Bacteria</taxon>
        <taxon>Pseudomonadati</taxon>
        <taxon>Pseudomonadota</taxon>
        <taxon>Alphaproteobacteria</taxon>
        <taxon>Rhodobacterales</taxon>
        <taxon>Roseobacteraceae</taxon>
        <taxon>Jannaschia</taxon>
    </lineage>
</organism>
<evidence type="ECO:0000313" key="4">
    <source>
        <dbReference type="Proteomes" id="UP000251571"/>
    </source>
</evidence>
<evidence type="ECO:0000313" key="2">
    <source>
        <dbReference type="EMBL" id="SSA42030.1"/>
    </source>
</evidence>
<gene>
    <name evidence="1" type="ORF">BCF38_102677</name>
    <name evidence="2" type="ORF">SAMN05421539_102677</name>
</gene>
<reference evidence="2 4" key="1">
    <citation type="submission" date="2016-10" db="EMBL/GenBank/DDBJ databases">
        <authorList>
            <person name="Cai Z."/>
        </authorList>
    </citation>
    <scope>NUCLEOTIDE SEQUENCE [LARGE SCALE GENOMIC DNA]</scope>
    <source>
        <strain evidence="2 4">DSM 25227</strain>
    </source>
</reference>
<sequence>MTQDNYLPGGPAICEDDLASMRYSRFGRLVAHGMDRQAARLFAILEAKQRQQLARQVGADAALLAGIEWIDNGELGLTVKLVLDKVPADLSNRFIADFQLPDEVDEFLPGEDNEENELLK</sequence>
<protein>
    <submittedName>
        <fullName evidence="2">Uncharacterized protein</fullName>
    </submittedName>
</protein>
<evidence type="ECO:0000313" key="3">
    <source>
        <dbReference type="Proteomes" id="UP000245839"/>
    </source>
</evidence>
<dbReference type="AlphaFoldDB" id="A0A2Y9ACJ0"/>
<reference evidence="1 3" key="2">
    <citation type="submission" date="2018-03" db="EMBL/GenBank/DDBJ databases">
        <title>Genomic Encyclopedia of Archaeal and Bacterial Type Strains, Phase II (KMG-II): from individual species to whole genera.</title>
        <authorList>
            <person name="Goeker M."/>
        </authorList>
    </citation>
    <scope>NUCLEOTIDE SEQUENCE [LARGE SCALE GENOMIC DNA]</scope>
    <source>
        <strain evidence="1 3">DSM 25227</strain>
    </source>
</reference>
<name>A0A2Y9ACJ0_9RHOB</name>